<dbReference type="Pfam" id="PF07690">
    <property type="entry name" value="MFS_1"/>
    <property type="match status" value="1"/>
</dbReference>
<feature type="region of interest" description="Disordered" evidence="5">
    <location>
        <begin position="24"/>
        <end position="52"/>
    </location>
</feature>
<dbReference type="OrthoDB" id="2585655at2759"/>
<name>B8MKV5_TALSN</name>
<keyword evidence="9" id="KW-1185">Reference proteome</keyword>
<feature type="compositionally biased region" description="Basic and acidic residues" evidence="5">
    <location>
        <begin position="25"/>
        <end position="41"/>
    </location>
</feature>
<feature type="transmembrane region" description="Helical" evidence="6">
    <location>
        <begin position="327"/>
        <end position="352"/>
    </location>
</feature>
<dbReference type="STRING" id="441959.B8MKV5"/>
<evidence type="ECO:0000256" key="2">
    <source>
        <dbReference type="ARBA" id="ARBA00022692"/>
    </source>
</evidence>
<sequence length="499" mass="55841">MTAIEHVTTEGMVNAGIKTALSTTDSDHIEDAQSPEKREIFDNGDSEDPLDPRNWPQWKKDVNLALISFHALMTNFIGAGIIPVYLTFAQMFNLSVQSISYLTSIHILFTGLVPFVLVPWSNRFGRRPVWLASTLLTAVCNIGCAKSSNYAEMMVCRILGSVFLSSPIALGPPVVVEMYHEHERGIKISIWTAIVTLGPPLGPFVMGFVAQRAGWEWIYWISAITSGVEFVLYAIFSPETRYIRQPGSSFGSDKKPTTKQEYFSFHRIDPTPMTVAEFIHPFKMVKYMTILIPIYAHTSIFNLSAAMLTVEIPQLFAIRFGFNAQQIGLQFIGIIVGTMVGEVFNAVVLSWLHRRVQQRQLQQGDSRKKAANPTEYLFSSYLGFCCMIAGLVIFCILLGNTKPMHYNVGPIIGIGIAAFGNQIVTSFLINYIIQMHTEHAASISIILGFIRQTWCFIGPFWFPPMFENLGFEGSAGLLVGLVVASVLPLIWMHWVYGRR</sequence>
<dbReference type="InterPro" id="IPR020846">
    <property type="entry name" value="MFS_dom"/>
</dbReference>
<dbReference type="RefSeq" id="XP_002484907.1">
    <property type="nucleotide sequence ID" value="XM_002484862.1"/>
</dbReference>
<proteinExistence type="predicted"/>
<organism evidence="8 9">
    <name type="scientific">Talaromyces stipitatus (strain ATCC 10500 / CBS 375.48 / QM 6759 / NRRL 1006)</name>
    <name type="common">Penicillium stipitatum</name>
    <dbReference type="NCBI Taxonomy" id="441959"/>
    <lineage>
        <taxon>Eukaryota</taxon>
        <taxon>Fungi</taxon>
        <taxon>Dikarya</taxon>
        <taxon>Ascomycota</taxon>
        <taxon>Pezizomycotina</taxon>
        <taxon>Eurotiomycetes</taxon>
        <taxon>Eurotiomycetidae</taxon>
        <taxon>Eurotiales</taxon>
        <taxon>Trichocomaceae</taxon>
        <taxon>Talaromyces</taxon>
        <taxon>Talaromyces sect. Talaromyces</taxon>
    </lineage>
</organism>
<dbReference type="eggNOG" id="KOG0255">
    <property type="taxonomic scope" value="Eukaryota"/>
</dbReference>
<dbReference type="EMBL" id="EQ962657">
    <property type="protein sequence ID" value="EED14954.1"/>
    <property type="molecule type" value="Genomic_DNA"/>
</dbReference>
<dbReference type="InterPro" id="IPR036259">
    <property type="entry name" value="MFS_trans_sf"/>
</dbReference>
<dbReference type="Gene3D" id="1.20.1250.20">
    <property type="entry name" value="MFS general substrate transporter like domains"/>
    <property type="match status" value="1"/>
</dbReference>
<dbReference type="PhylomeDB" id="B8MKV5"/>
<keyword evidence="2 6" id="KW-0812">Transmembrane</keyword>
<feature type="transmembrane region" description="Helical" evidence="6">
    <location>
        <begin position="411"/>
        <end position="433"/>
    </location>
</feature>
<keyword evidence="4 6" id="KW-0472">Membrane</keyword>
<evidence type="ECO:0000256" key="1">
    <source>
        <dbReference type="ARBA" id="ARBA00004141"/>
    </source>
</evidence>
<evidence type="ECO:0000256" key="4">
    <source>
        <dbReference type="ARBA" id="ARBA00023136"/>
    </source>
</evidence>
<reference evidence="9" key="1">
    <citation type="journal article" date="2015" name="Genome Announc.">
        <title>Genome sequence of the AIDS-associated pathogen Penicillium marneffei (ATCC18224) and its near taxonomic relative Talaromyces stipitatus (ATCC10500).</title>
        <authorList>
            <person name="Nierman W.C."/>
            <person name="Fedorova-Abrams N.D."/>
            <person name="Andrianopoulos A."/>
        </authorList>
    </citation>
    <scope>NUCLEOTIDE SEQUENCE [LARGE SCALE GENOMIC DNA]</scope>
    <source>
        <strain evidence="9">ATCC 10500 / CBS 375.48 / QM 6759 / NRRL 1006</strain>
    </source>
</reference>
<feature type="transmembrane region" description="Helical" evidence="6">
    <location>
        <begin position="376"/>
        <end position="399"/>
    </location>
</feature>
<dbReference type="PANTHER" id="PTHR23502">
    <property type="entry name" value="MAJOR FACILITATOR SUPERFAMILY"/>
    <property type="match status" value="1"/>
</dbReference>
<dbReference type="PANTHER" id="PTHR23502:SF2">
    <property type="entry name" value="TRANSPORTER, PUTATIVE (AFU_ORTHOLOGUE AFUA_2G08910)-RELATED"/>
    <property type="match status" value="1"/>
</dbReference>
<feature type="transmembrane region" description="Helical" evidence="6">
    <location>
        <begin position="287"/>
        <end position="307"/>
    </location>
</feature>
<feature type="transmembrane region" description="Helical" evidence="6">
    <location>
        <begin position="98"/>
        <end position="117"/>
    </location>
</feature>
<dbReference type="PROSITE" id="PS50850">
    <property type="entry name" value="MFS"/>
    <property type="match status" value="1"/>
</dbReference>
<dbReference type="InterPro" id="IPR011701">
    <property type="entry name" value="MFS"/>
</dbReference>
<feature type="transmembrane region" description="Helical" evidence="6">
    <location>
        <begin position="62"/>
        <end position="86"/>
    </location>
</feature>
<keyword evidence="3 6" id="KW-1133">Transmembrane helix</keyword>
<evidence type="ECO:0000256" key="5">
    <source>
        <dbReference type="SAM" id="MobiDB-lite"/>
    </source>
</evidence>
<dbReference type="GO" id="GO:0005886">
    <property type="term" value="C:plasma membrane"/>
    <property type="evidence" value="ECO:0007669"/>
    <property type="project" value="TreeGrafter"/>
</dbReference>
<dbReference type="SUPFAM" id="SSF103473">
    <property type="entry name" value="MFS general substrate transporter"/>
    <property type="match status" value="1"/>
</dbReference>
<evidence type="ECO:0000313" key="9">
    <source>
        <dbReference type="Proteomes" id="UP000001745"/>
    </source>
</evidence>
<evidence type="ECO:0000256" key="6">
    <source>
        <dbReference type="SAM" id="Phobius"/>
    </source>
</evidence>
<feature type="transmembrane region" description="Helical" evidence="6">
    <location>
        <begin position="188"/>
        <end position="211"/>
    </location>
</feature>
<evidence type="ECO:0000256" key="3">
    <source>
        <dbReference type="ARBA" id="ARBA00022989"/>
    </source>
</evidence>
<accession>B8MKV5</accession>
<feature type="domain" description="Major facilitator superfamily (MFS) profile" evidence="7">
    <location>
        <begin position="63"/>
        <end position="499"/>
    </location>
</feature>
<gene>
    <name evidence="8" type="ORF">TSTA_044210</name>
</gene>
<feature type="transmembrane region" description="Helical" evidence="6">
    <location>
        <begin position="474"/>
        <end position="496"/>
    </location>
</feature>
<dbReference type="VEuPathDB" id="FungiDB:TSTA_044210"/>
<protein>
    <recommendedName>
        <fullName evidence="7">Major facilitator superfamily (MFS) profile domain-containing protein</fullName>
    </recommendedName>
</protein>
<feature type="transmembrane region" description="Helical" evidence="6">
    <location>
        <begin position="440"/>
        <end position="462"/>
    </location>
</feature>
<dbReference type="GeneID" id="8102720"/>
<comment type="subcellular location">
    <subcellularLocation>
        <location evidence="1">Membrane</location>
        <topology evidence="1">Multi-pass membrane protein</topology>
    </subcellularLocation>
</comment>
<dbReference type="Proteomes" id="UP000001745">
    <property type="component" value="Unassembled WGS sequence"/>
</dbReference>
<dbReference type="AlphaFoldDB" id="B8MKV5"/>
<evidence type="ECO:0000313" key="8">
    <source>
        <dbReference type="EMBL" id="EED14954.1"/>
    </source>
</evidence>
<dbReference type="InParanoid" id="B8MKV5"/>
<feature type="transmembrane region" description="Helical" evidence="6">
    <location>
        <begin position="217"/>
        <end position="236"/>
    </location>
</feature>
<dbReference type="HOGENOM" id="CLU_008455_13_7_1"/>
<dbReference type="GO" id="GO:0022857">
    <property type="term" value="F:transmembrane transporter activity"/>
    <property type="evidence" value="ECO:0007669"/>
    <property type="project" value="InterPro"/>
</dbReference>
<evidence type="ECO:0000259" key="7">
    <source>
        <dbReference type="PROSITE" id="PS50850"/>
    </source>
</evidence>